<proteinExistence type="predicted"/>
<sequence length="554" mass="64258">MIDQSMLEVIPNHLQNLSTIDNALTEKIFRTAYFIAKNQRPYTDMSKLVDLYVNNGLEMGRILHTDKACSNIIDLISLEMRKKICKDIVENGKKLCIIVDESTTVSNKTMLPLIDELNFLQETGIDLSTPDYKGKLYFELGLILGDNLGLHSITGFTESFSSNFPCRMCTMRKEHMWVQCYEDQSLLRHTEQYYAQLLQNDVSATGVKEEYVMHDMLEGCSKYIMSFILKYYIKELKLFTLQVLYDRLFCFDYGPENNKPCALTEDYIKQGNIRQSASEILTLIRYFGLLFGDFVPSEEPVWGLNIAMRRVMDVILSTSLELDSCSMLQTLVAEMNDIYLKYSKNRLKAKFHFLTHYHSFIKKYGPVIHLWSMRYKAKHKVSTISARSSFNRHNICKTLAVKHQLKLNETFMNGKLCNKIKLGPQTELDSIKQHQIQNKLNLNIEESLFRVNWAEVGGTRYKPKTILTLDILNDNNPQFAIVNNVFLYAQDRVIFECNILTTIGFDEHYYCYEITLPETNNIHYVFQDSLLSHVTNTLNIVSNGTKYITVRSPF</sequence>
<dbReference type="KEGG" id="api:103311913"/>
<dbReference type="AlphaFoldDB" id="A0A8R2BAT9"/>
<organism evidence="1 2">
    <name type="scientific">Acyrthosiphon pisum</name>
    <name type="common">Pea aphid</name>
    <dbReference type="NCBI Taxonomy" id="7029"/>
    <lineage>
        <taxon>Eukaryota</taxon>
        <taxon>Metazoa</taxon>
        <taxon>Ecdysozoa</taxon>
        <taxon>Arthropoda</taxon>
        <taxon>Hexapoda</taxon>
        <taxon>Insecta</taxon>
        <taxon>Pterygota</taxon>
        <taxon>Neoptera</taxon>
        <taxon>Paraneoptera</taxon>
        <taxon>Hemiptera</taxon>
        <taxon>Sternorrhyncha</taxon>
        <taxon>Aphidomorpha</taxon>
        <taxon>Aphidoidea</taxon>
        <taxon>Aphididae</taxon>
        <taxon>Macrosiphini</taxon>
        <taxon>Acyrthosiphon</taxon>
    </lineage>
</organism>
<reference evidence="2" key="1">
    <citation type="submission" date="2010-06" db="EMBL/GenBank/DDBJ databases">
        <authorList>
            <person name="Jiang H."/>
            <person name="Abraham K."/>
            <person name="Ali S."/>
            <person name="Alsbrooks S.L."/>
            <person name="Anim B.N."/>
            <person name="Anosike U.S."/>
            <person name="Attaway T."/>
            <person name="Bandaranaike D.P."/>
            <person name="Battles P.K."/>
            <person name="Bell S.N."/>
            <person name="Bell A.V."/>
            <person name="Beltran B."/>
            <person name="Bickham C."/>
            <person name="Bustamante Y."/>
            <person name="Caleb T."/>
            <person name="Canada A."/>
            <person name="Cardenas V."/>
            <person name="Carter K."/>
            <person name="Chacko J."/>
            <person name="Chandrabose M.N."/>
            <person name="Chavez D."/>
            <person name="Chavez A."/>
            <person name="Chen L."/>
            <person name="Chu H.-S."/>
            <person name="Claassen K.J."/>
            <person name="Cockrell R."/>
            <person name="Collins M."/>
            <person name="Cooper J.A."/>
            <person name="Cree A."/>
            <person name="Curry S.M."/>
            <person name="Da Y."/>
            <person name="Dao M.D."/>
            <person name="Das B."/>
            <person name="Davila M.-L."/>
            <person name="Davy-Carroll L."/>
            <person name="Denson S."/>
            <person name="Dinh H."/>
            <person name="Ebong V.E."/>
            <person name="Edwards J.R."/>
            <person name="Egan A."/>
            <person name="El-Daye J."/>
            <person name="Escobedo L."/>
            <person name="Fernandez S."/>
            <person name="Fernando P.R."/>
            <person name="Flagg N."/>
            <person name="Forbes L.D."/>
            <person name="Fowler R.G."/>
            <person name="Fu Q."/>
            <person name="Gabisi R.A."/>
            <person name="Ganer J."/>
            <person name="Garbino Pronczuk A."/>
            <person name="Garcia R.M."/>
            <person name="Garner T."/>
            <person name="Garrett T.E."/>
            <person name="Gonzalez D.A."/>
            <person name="Hamid H."/>
            <person name="Hawkins E.S."/>
            <person name="Hirani K."/>
            <person name="Hogues M.E."/>
            <person name="Hollins B."/>
            <person name="Hsiao C.-H."/>
            <person name="Jabil R."/>
            <person name="James M.L."/>
            <person name="Jhangiani S.N."/>
            <person name="Johnson B."/>
            <person name="Johnson Q."/>
            <person name="Joshi V."/>
            <person name="Kalu J.B."/>
            <person name="Kam C."/>
            <person name="Kashfia A."/>
            <person name="Keebler J."/>
            <person name="Kisamo H."/>
            <person name="Kovar C.L."/>
            <person name="Lago L.A."/>
            <person name="Lai C.-Y."/>
            <person name="Laidlaw J."/>
            <person name="Lara F."/>
            <person name="Le T.-K."/>
            <person name="Lee S.L."/>
            <person name="Legall F.H."/>
            <person name="Lemon S.J."/>
            <person name="Lewis L.R."/>
            <person name="Li B."/>
            <person name="Liu Y."/>
            <person name="Liu Y.-S."/>
            <person name="Lopez J."/>
            <person name="Lozado R.J."/>
            <person name="Lu J."/>
            <person name="Madu R.C."/>
            <person name="Maheshwari M."/>
            <person name="Maheshwari R."/>
            <person name="Malloy K."/>
            <person name="Martinez E."/>
            <person name="Mathew T."/>
            <person name="Mercado I.C."/>
            <person name="Mercado C."/>
            <person name="Meyer B."/>
            <person name="Montgomery K."/>
            <person name="Morgan M.B."/>
            <person name="Munidasa M."/>
            <person name="Nazareth L.V."/>
            <person name="Nelson J."/>
            <person name="Ng B.M."/>
            <person name="Nguyen N.B."/>
            <person name="Nguyen P.Q."/>
            <person name="Nguyen T."/>
            <person name="Obregon M."/>
            <person name="Okwuonu G.O."/>
            <person name="Onwere C.G."/>
            <person name="Orozco G."/>
            <person name="Parra A."/>
            <person name="Patel S."/>
            <person name="Patil S."/>
            <person name="Perez A."/>
            <person name="Perez Y."/>
            <person name="Pham C."/>
            <person name="Primus E.L."/>
            <person name="Pu L.-L."/>
            <person name="Puazo M."/>
            <person name="Qin X."/>
            <person name="Quiroz J.B."/>
            <person name="Reese J."/>
            <person name="Richards S."/>
            <person name="Rives C.M."/>
            <person name="Robberts R."/>
            <person name="Ruiz S.J."/>
            <person name="Ruiz M.J."/>
            <person name="Santibanez J."/>
            <person name="Schneider B.W."/>
            <person name="Sisson I."/>
            <person name="Smith M."/>
            <person name="Sodergren E."/>
            <person name="Song X.-Z."/>
            <person name="Song B.B."/>
            <person name="Summersgill H."/>
            <person name="Thelus R."/>
            <person name="Thornton R.D."/>
            <person name="Trejos Z.Y."/>
            <person name="Usmani K."/>
            <person name="Vattathil S."/>
            <person name="Villasana D."/>
            <person name="Walker D.L."/>
            <person name="Wang S."/>
            <person name="Wang K."/>
            <person name="White C.S."/>
            <person name="Williams A.C."/>
            <person name="Williamson J."/>
            <person name="Wilson K."/>
            <person name="Woghiren I.O."/>
            <person name="Woodworth J.R."/>
            <person name="Worley K.C."/>
            <person name="Wright R.A."/>
            <person name="Wu W."/>
            <person name="Young L."/>
            <person name="Zhang L."/>
            <person name="Zhang J."/>
            <person name="Zhu Y."/>
            <person name="Muzny D.M."/>
            <person name="Weinstock G."/>
            <person name="Gibbs R.A."/>
        </authorList>
    </citation>
    <scope>NUCLEOTIDE SEQUENCE [LARGE SCALE GENOMIC DNA]</scope>
    <source>
        <strain evidence="2">LSR1</strain>
    </source>
</reference>
<name>A0A8R2BAT9_ACYPI</name>
<dbReference type="EnsemblMetazoa" id="XM_008191750.1">
    <property type="protein sequence ID" value="XP_008189972.1"/>
    <property type="gene ID" value="LOC103311913"/>
</dbReference>
<dbReference type="GeneID" id="103311913"/>
<dbReference type="PANTHER" id="PTHR46880">
    <property type="entry name" value="RAS-ASSOCIATING DOMAIN-CONTAINING PROTEIN"/>
    <property type="match status" value="1"/>
</dbReference>
<evidence type="ECO:0000313" key="1">
    <source>
        <dbReference type="EnsemblMetazoa" id="XP_008189972.1"/>
    </source>
</evidence>
<protein>
    <submittedName>
        <fullName evidence="1">Uncharacterized protein</fullName>
    </submittedName>
</protein>
<dbReference type="OrthoDB" id="6724855at2759"/>
<keyword evidence="2" id="KW-1185">Reference proteome</keyword>
<accession>A0A8R2BAT9</accession>
<dbReference type="PANTHER" id="PTHR46880:SF8">
    <property type="entry name" value="E3 SUMO-PROTEIN LIGASE KIAA1586"/>
    <property type="match status" value="1"/>
</dbReference>
<dbReference type="RefSeq" id="XP_008189972.1">
    <property type="nucleotide sequence ID" value="XM_008191750.1"/>
</dbReference>
<evidence type="ECO:0000313" key="2">
    <source>
        <dbReference type="Proteomes" id="UP000007819"/>
    </source>
</evidence>
<dbReference type="Proteomes" id="UP000007819">
    <property type="component" value="Chromosome X"/>
</dbReference>
<reference evidence="1" key="2">
    <citation type="submission" date="2022-06" db="UniProtKB">
        <authorList>
            <consortium name="EnsemblMetazoa"/>
        </authorList>
    </citation>
    <scope>IDENTIFICATION</scope>
</reference>